<keyword evidence="4" id="KW-1003">Cell membrane</keyword>
<dbReference type="InterPro" id="IPR005829">
    <property type="entry name" value="Sugar_transporter_CS"/>
</dbReference>
<feature type="domain" description="Major facilitator superfamily (MFS) profile" evidence="9">
    <location>
        <begin position="11"/>
        <end position="390"/>
    </location>
</feature>
<evidence type="ECO:0000256" key="3">
    <source>
        <dbReference type="ARBA" id="ARBA00007520"/>
    </source>
</evidence>
<feature type="transmembrane region" description="Helical" evidence="8">
    <location>
        <begin position="208"/>
        <end position="227"/>
    </location>
</feature>
<evidence type="ECO:0000259" key="9">
    <source>
        <dbReference type="PROSITE" id="PS50850"/>
    </source>
</evidence>
<evidence type="ECO:0000256" key="8">
    <source>
        <dbReference type="SAM" id="Phobius"/>
    </source>
</evidence>
<dbReference type="EMBL" id="JACONV010000001">
    <property type="protein sequence ID" value="MBC3953578.1"/>
    <property type="molecule type" value="Genomic_DNA"/>
</dbReference>
<evidence type="ECO:0000313" key="11">
    <source>
        <dbReference type="Proteomes" id="UP000660131"/>
    </source>
</evidence>
<comment type="function">
    <text evidence="1">Resistance to tetracycline by an active tetracycline efflux. This is an energy-dependent process that decreases the accumulation of the antibiotic in whole cells. This protein functions as a metal-tetracycline/H(+) antiporter.</text>
</comment>
<keyword evidence="5 8" id="KW-0812">Transmembrane</keyword>
<dbReference type="PROSITE" id="PS50850">
    <property type="entry name" value="MFS"/>
    <property type="match status" value="1"/>
</dbReference>
<dbReference type="PROSITE" id="PS00216">
    <property type="entry name" value="SUGAR_TRANSPORT_1"/>
    <property type="match status" value="1"/>
</dbReference>
<gene>
    <name evidence="10" type="ORF">H8S56_00965</name>
</gene>
<dbReference type="PANTHER" id="PTHR43124:SF3">
    <property type="entry name" value="CHLORAMPHENICOL EFFLUX PUMP RV0191"/>
    <property type="match status" value="1"/>
</dbReference>
<dbReference type="RefSeq" id="WP_187517586.1">
    <property type="nucleotide sequence ID" value="NZ_JACONV010000001.1"/>
</dbReference>
<dbReference type="InterPro" id="IPR001958">
    <property type="entry name" value="Tet-R_TetA/multi-R_MdtG-like"/>
</dbReference>
<dbReference type="Pfam" id="PF07690">
    <property type="entry name" value="MFS_1"/>
    <property type="match status" value="1"/>
</dbReference>
<evidence type="ECO:0000256" key="2">
    <source>
        <dbReference type="ARBA" id="ARBA00004651"/>
    </source>
</evidence>
<feature type="transmembrane region" description="Helical" evidence="8">
    <location>
        <begin position="334"/>
        <end position="360"/>
    </location>
</feature>
<feature type="transmembrane region" description="Helical" evidence="8">
    <location>
        <begin position="138"/>
        <end position="157"/>
    </location>
</feature>
<feature type="transmembrane region" description="Helical" evidence="8">
    <location>
        <begin position="45"/>
        <end position="68"/>
    </location>
</feature>
<organism evidence="10 11">
    <name type="scientific">Pseudomonas triticifolii</name>
    <dbReference type="NCBI Taxonomy" id="2762592"/>
    <lineage>
        <taxon>Bacteria</taxon>
        <taxon>Pseudomonadati</taxon>
        <taxon>Pseudomonadota</taxon>
        <taxon>Gammaproteobacteria</taxon>
        <taxon>Pseudomonadales</taxon>
        <taxon>Pseudomonadaceae</taxon>
        <taxon>Pseudomonas</taxon>
    </lineage>
</organism>
<feature type="transmembrane region" description="Helical" evidence="8">
    <location>
        <begin position="169"/>
        <end position="187"/>
    </location>
</feature>
<dbReference type="PROSITE" id="PS51257">
    <property type="entry name" value="PROKAR_LIPOPROTEIN"/>
    <property type="match status" value="1"/>
</dbReference>
<dbReference type="InterPro" id="IPR050189">
    <property type="entry name" value="MFS_Efflux_Transporters"/>
</dbReference>
<sequence>MNAERSAGLAQTLLLLAGSCLPVLGAVLLAPVLPSMQAHFTDTPGAAVLVIIALTLPALMIALLAPVAGILADRLGRRPLLLGAMVLYSVCGLLPIWLESLPAIVASRAGIGLAEAAIMTCCTALMGDYYIGARRERLFALQMVATSLSATVFIALGGVLGEHGWRAPFGLYAVGLLMLPLMAYWLWEPQTATATVQGTRPVTHVFPWGKLAPAYFLAAMAGISLFVVPVQSSHLLNLLHIDSPQQIGMTMGANQLGVLLGSLAFPLLARWRPQYLLALAFILAGCGGWLMAVASTHMQLVIAVTINGLGVGLMIPTLLTWIMNQVTFSQRGHAAGGFTSAFFAGEFASPLIVLAIVGGAKVELTTALLLLASVQALVALACMAAGFTARRTLNN</sequence>
<dbReference type="PANTHER" id="PTHR43124">
    <property type="entry name" value="PURINE EFFLUX PUMP PBUE"/>
    <property type="match status" value="1"/>
</dbReference>
<keyword evidence="11" id="KW-1185">Reference proteome</keyword>
<name>A0ABR7B8R4_9PSED</name>
<reference evidence="10 11" key="1">
    <citation type="submission" date="2020-08" db="EMBL/GenBank/DDBJ databases">
        <title>Putative novel bacterial strains isolated from necrotic wheat leaf tissues caused by Xanthomonas translucens.</title>
        <authorList>
            <person name="Tambong J.T."/>
        </authorList>
    </citation>
    <scope>NUCLEOTIDE SEQUENCE [LARGE SCALE GENOMIC DNA]</scope>
    <source>
        <strain evidence="10 11">DOAB 1067</strain>
    </source>
</reference>
<dbReference type="InterPro" id="IPR036259">
    <property type="entry name" value="MFS_trans_sf"/>
</dbReference>
<keyword evidence="7 8" id="KW-0472">Membrane</keyword>
<dbReference type="InterPro" id="IPR011701">
    <property type="entry name" value="MFS"/>
</dbReference>
<evidence type="ECO:0000256" key="7">
    <source>
        <dbReference type="ARBA" id="ARBA00023136"/>
    </source>
</evidence>
<feature type="transmembrane region" description="Helical" evidence="8">
    <location>
        <begin position="300"/>
        <end position="322"/>
    </location>
</feature>
<dbReference type="SUPFAM" id="SSF103473">
    <property type="entry name" value="MFS general substrate transporter"/>
    <property type="match status" value="1"/>
</dbReference>
<evidence type="ECO:0000313" key="10">
    <source>
        <dbReference type="EMBL" id="MBC3953578.1"/>
    </source>
</evidence>
<protein>
    <submittedName>
        <fullName evidence="10">MFS transporter</fullName>
    </submittedName>
</protein>
<dbReference type="InterPro" id="IPR020846">
    <property type="entry name" value="MFS_dom"/>
</dbReference>
<proteinExistence type="inferred from homology"/>
<feature type="transmembrane region" description="Helical" evidence="8">
    <location>
        <begin position="275"/>
        <end position="294"/>
    </location>
</feature>
<evidence type="ECO:0000256" key="5">
    <source>
        <dbReference type="ARBA" id="ARBA00022692"/>
    </source>
</evidence>
<dbReference type="PRINTS" id="PR01035">
    <property type="entry name" value="TCRTETA"/>
</dbReference>
<dbReference type="Proteomes" id="UP000660131">
    <property type="component" value="Unassembled WGS sequence"/>
</dbReference>
<feature type="transmembrane region" description="Helical" evidence="8">
    <location>
        <begin position="12"/>
        <end position="33"/>
    </location>
</feature>
<evidence type="ECO:0000256" key="1">
    <source>
        <dbReference type="ARBA" id="ARBA00003279"/>
    </source>
</evidence>
<comment type="similarity">
    <text evidence="3">Belongs to the major facilitator superfamily. TCR/Tet family.</text>
</comment>
<comment type="caution">
    <text evidence="10">The sequence shown here is derived from an EMBL/GenBank/DDBJ whole genome shotgun (WGS) entry which is preliminary data.</text>
</comment>
<feature type="transmembrane region" description="Helical" evidence="8">
    <location>
        <begin position="110"/>
        <end position="131"/>
    </location>
</feature>
<comment type="subcellular location">
    <subcellularLocation>
        <location evidence="2">Cell membrane</location>
        <topology evidence="2">Multi-pass membrane protein</topology>
    </subcellularLocation>
</comment>
<feature type="transmembrane region" description="Helical" evidence="8">
    <location>
        <begin position="80"/>
        <end position="98"/>
    </location>
</feature>
<keyword evidence="6 8" id="KW-1133">Transmembrane helix</keyword>
<evidence type="ECO:0000256" key="6">
    <source>
        <dbReference type="ARBA" id="ARBA00022989"/>
    </source>
</evidence>
<dbReference type="Gene3D" id="1.20.1250.20">
    <property type="entry name" value="MFS general substrate transporter like domains"/>
    <property type="match status" value="1"/>
</dbReference>
<feature type="transmembrane region" description="Helical" evidence="8">
    <location>
        <begin position="247"/>
        <end position="268"/>
    </location>
</feature>
<dbReference type="CDD" id="cd17473">
    <property type="entry name" value="MFS_arabinose_efflux_permease_like"/>
    <property type="match status" value="1"/>
</dbReference>
<evidence type="ECO:0000256" key="4">
    <source>
        <dbReference type="ARBA" id="ARBA00022475"/>
    </source>
</evidence>
<accession>A0ABR7B8R4</accession>
<feature type="transmembrane region" description="Helical" evidence="8">
    <location>
        <begin position="366"/>
        <end position="389"/>
    </location>
</feature>